<organism evidence="15 16">
    <name type="scientific">Batrachochytrium dendrobatidis (strain JEL423)</name>
    <dbReference type="NCBI Taxonomy" id="403673"/>
    <lineage>
        <taxon>Eukaryota</taxon>
        <taxon>Fungi</taxon>
        <taxon>Fungi incertae sedis</taxon>
        <taxon>Chytridiomycota</taxon>
        <taxon>Chytridiomycota incertae sedis</taxon>
        <taxon>Chytridiomycetes</taxon>
        <taxon>Rhizophydiales</taxon>
        <taxon>Rhizophydiales incertae sedis</taxon>
        <taxon>Batrachochytrium</taxon>
    </lineage>
</organism>
<keyword evidence="6" id="KW-0496">Mitochondrion</keyword>
<dbReference type="InterPro" id="IPR001709">
    <property type="entry name" value="Flavoprot_Pyr_Nucl_cyt_Rdtase"/>
</dbReference>
<comment type="pathway">
    <text evidence="3">Protein modification; peptidyl-diphthamide biosynthesis.</text>
</comment>
<feature type="transmembrane region" description="Helical" evidence="13">
    <location>
        <begin position="12"/>
        <end position="34"/>
    </location>
</feature>
<feature type="binding site" evidence="11">
    <location>
        <position position="122"/>
    </location>
    <ligand>
        <name>FAD</name>
        <dbReference type="ChEBI" id="CHEBI:57692"/>
    </ligand>
</feature>
<keyword evidence="8 12" id="KW-0560">Oxidoreductase</keyword>
<gene>
    <name evidence="15" type="ORF">BDEG_27296</name>
</gene>
<dbReference type="SUPFAM" id="SSF52343">
    <property type="entry name" value="Ferredoxin reductase-like, C-terminal NADP-linked domain"/>
    <property type="match status" value="1"/>
</dbReference>
<dbReference type="Gene3D" id="2.40.30.10">
    <property type="entry name" value="Translation factors"/>
    <property type="match status" value="1"/>
</dbReference>
<dbReference type="OrthoDB" id="432685at2759"/>
<evidence type="ECO:0000256" key="8">
    <source>
        <dbReference type="ARBA" id="ARBA00023002"/>
    </source>
</evidence>
<keyword evidence="5 11" id="KW-0285">Flavoprotein</keyword>
<dbReference type="Pfam" id="PF00970">
    <property type="entry name" value="FAD_binding_6"/>
    <property type="match status" value="1"/>
</dbReference>
<dbReference type="PANTHER" id="PTHR19370">
    <property type="entry name" value="NADH-CYTOCHROME B5 REDUCTASE"/>
    <property type="match status" value="1"/>
</dbReference>
<dbReference type="eggNOG" id="KOG0534">
    <property type="taxonomic scope" value="Eukaryota"/>
</dbReference>
<keyword evidence="6" id="KW-1000">Mitochondrion outer membrane</keyword>
<evidence type="ECO:0000256" key="1">
    <source>
        <dbReference type="ARBA" id="ARBA00001974"/>
    </source>
</evidence>
<keyword evidence="13" id="KW-0472">Membrane</keyword>
<evidence type="ECO:0000256" key="12">
    <source>
        <dbReference type="RuleBase" id="RU361226"/>
    </source>
</evidence>
<dbReference type="SUPFAM" id="SSF63380">
    <property type="entry name" value="Riboflavin synthase domain-like"/>
    <property type="match status" value="1"/>
</dbReference>
<evidence type="ECO:0000313" key="15">
    <source>
        <dbReference type="EMBL" id="OAJ43992.1"/>
    </source>
</evidence>
<dbReference type="AlphaFoldDB" id="A0A177WVT5"/>
<evidence type="ECO:0000313" key="16">
    <source>
        <dbReference type="Proteomes" id="UP000077115"/>
    </source>
</evidence>
<evidence type="ECO:0000256" key="4">
    <source>
        <dbReference type="ARBA" id="ARBA00006105"/>
    </source>
</evidence>
<reference evidence="15 16" key="2">
    <citation type="submission" date="2016-05" db="EMBL/GenBank/DDBJ databases">
        <title>Lineage-specific infection strategies underlie the spectrum of fungal disease in amphibians.</title>
        <authorList>
            <person name="Cuomo C.A."/>
            <person name="Farrer R.A."/>
            <person name="James T."/>
            <person name="Longcore J."/>
            <person name="Birren B."/>
        </authorList>
    </citation>
    <scope>NUCLEOTIDE SEQUENCE [LARGE SCALE GENOMIC DNA]</scope>
    <source>
        <strain evidence="15 16">JEL423</strain>
    </source>
</reference>
<dbReference type="EC" id="1.6.2.2" evidence="12"/>
<evidence type="ECO:0000256" key="5">
    <source>
        <dbReference type="ARBA" id="ARBA00022630"/>
    </source>
</evidence>
<evidence type="ECO:0000256" key="9">
    <source>
        <dbReference type="ARBA" id="ARBA00023027"/>
    </source>
</evidence>
<dbReference type="Proteomes" id="UP000077115">
    <property type="component" value="Unassembled WGS sequence"/>
</dbReference>
<dbReference type="InterPro" id="IPR008333">
    <property type="entry name" value="Cbr1-like_FAD-bd_dom"/>
</dbReference>
<feature type="binding site" evidence="11">
    <location>
        <position position="99"/>
    </location>
    <ligand>
        <name>FAD</name>
        <dbReference type="ChEBI" id="CHEBI:57692"/>
    </ligand>
</feature>
<dbReference type="InterPro" id="IPR017927">
    <property type="entry name" value="FAD-bd_FR_type"/>
</dbReference>
<evidence type="ECO:0000256" key="10">
    <source>
        <dbReference type="ARBA" id="ARBA00049138"/>
    </source>
</evidence>
<dbReference type="STRING" id="403673.A0A177WVT5"/>
<comment type="similarity">
    <text evidence="4 12">Belongs to the flavoprotein pyridine nucleotide cytochrome reductase family.</text>
</comment>
<dbReference type="InterPro" id="IPR039261">
    <property type="entry name" value="FNR_nucleotide-bd"/>
</dbReference>
<dbReference type="PROSITE" id="PS51384">
    <property type="entry name" value="FAD_FR"/>
    <property type="match status" value="1"/>
</dbReference>
<dbReference type="InterPro" id="IPR001834">
    <property type="entry name" value="CBR-like"/>
</dbReference>
<feature type="binding site" evidence="11">
    <location>
        <position position="100"/>
    </location>
    <ligand>
        <name>FAD</name>
        <dbReference type="ChEBI" id="CHEBI:57692"/>
    </ligand>
</feature>
<feature type="binding site" evidence="11">
    <location>
        <position position="123"/>
    </location>
    <ligand>
        <name>FAD</name>
        <dbReference type="ChEBI" id="CHEBI:57692"/>
    </ligand>
</feature>
<feature type="domain" description="FAD-binding FR-type" evidence="14">
    <location>
        <begin position="48"/>
        <end position="147"/>
    </location>
</feature>
<dbReference type="EMBL" id="DS022311">
    <property type="protein sequence ID" value="OAJ43992.1"/>
    <property type="molecule type" value="Genomic_DNA"/>
</dbReference>
<feature type="binding site" evidence="11">
    <location>
        <position position="113"/>
    </location>
    <ligand>
        <name>FAD</name>
        <dbReference type="ChEBI" id="CHEBI:57692"/>
    </ligand>
</feature>
<dbReference type="PANTHER" id="PTHR19370:SF184">
    <property type="entry name" value="NADH-CYTOCHROME B5 REDUCTASE-LIKE"/>
    <property type="match status" value="1"/>
</dbReference>
<dbReference type="PRINTS" id="PR00371">
    <property type="entry name" value="FPNCR"/>
</dbReference>
<dbReference type="VEuPathDB" id="FungiDB:BDEG_27296"/>
<dbReference type="InterPro" id="IPR001433">
    <property type="entry name" value="OxRdtase_FAD/NAD-bd"/>
</dbReference>
<evidence type="ECO:0000256" key="2">
    <source>
        <dbReference type="ARBA" id="ARBA00004294"/>
    </source>
</evidence>
<dbReference type="CDD" id="cd06183">
    <property type="entry name" value="cyt_b5_reduct_like"/>
    <property type="match status" value="1"/>
</dbReference>
<comment type="subcellular location">
    <subcellularLocation>
        <location evidence="2">Mitochondrion outer membrane</location>
    </subcellularLocation>
</comment>
<protein>
    <recommendedName>
        <fullName evidence="12">NADH-cytochrome b5 reductase</fullName>
        <ecNumber evidence="12">1.6.2.2</ecNumber>
    </recommendedName>
</protein>
<dbReference type="Gene3D" id="3.40.50.80">
    <property type="entry name" value="Nucleotide-binding domain of ferredoxin-NADP reductase (FNR) module"/>
    <property type="match status" value="1"/>
</dbReference>
<keyword evidence="9 12" id="KW-0520">NAD</keyword>
<dbReference type="Pfam" id="PF00175">
    <property type="entry name" value="NAD_binding_1"/>
    <property type="match status" value="1"/>
</dbReference>
<evidence type="ECO:0000256" key="7">
    <source>
        <dbReference type="ARBA" id="ARBA00022827"/>
    </source>
</evidence>
<name>A0A177WVT5_BATDL</name>
<evidence type="ECO:0000256" key="13">
    <source>
        <dbReference type="SAM" id="Phobius"/>
    </source>
</evidence>
<dbReference type="FunFam" id="3.40.50.80:FF:000009">
    <property type="entry name" value="NADH-cytochrome b5 reductase"/>
    <property type="match status" value="1"/>
</dbReference>
<evidence type="ECO:0000256" key="3">
    <source>
        <dbReference type="ARBA" id="ARBA00005156"/>
    </source>
</evidence>
<keyword evidence="13" id="KW-1133">Transmembrane helix</keyword>
<evidence type="ECO:0000256" key="11">
    <source>
        <dbReference type="PIRSR" id="PIRSR601834-1"/>
    </source>
</evidence>
<accession>A0A177WVT5</accession>
<dbReference type="GO" id="GO:0005741">
    <property type="term" value="C:mitochondrial outer membrane"/>
    <property type="evidence" value="ECO:0007669"/>
    <property type="project" value="UniProtKB-SubCell"/>
</dbReference>
<feature type="binding site" evidence="11">
    <location>
        <position position="98"/>
    </location>
    <ligand>
        <name>FAD</name>
        <dbReference type="ChEBI" id="CHEBI:57692"/>
    </ligand>
</feature>
<sequence>MVQPPKVEPHHLPLGIAIIAGLGLFIGFNINLIASTKNYDGPPILNHAAFCSAPVISTASESADTCRVRISTDAARCLPLNAGIVHVIVNDDSCQIARPYTPISYDSNHIELLVRRYETGTVSKHIHSLNEGDTLRIRGPLESFPYKINCVKHVSMIAGGTGIAPMYQLMTKILSSPNDKTSIQLIYASKDNQNILLKKELDQLLKSYPDQLRIKYLVDRANEPLTPDVQVGFMDEKQLETVLPHTNTKYPFKILVCGPDGMIRSIAGPKLSEEKQGPVGGILKHMGYNDTQVFKL</sequence>
<keyword evidence="13" id="KW-0812">Transmembrane</keyword>
<dbReference type="GO" id="GO:0090524">
    <property type="term" value="F:cytochrome-b5 reductase activity, acting on NADH"/>
    <property type="evidence" value="ECO:0007669"/>
    <property type="project" value="UniProtKB-EC"/>
</dbReference>
<evidence type="ECO:0000259" key="14">
    <source>
        <dbReference type="PROSITE" id="PS51384"/>
    </source>
</evidence>
<comment type="catalytic activity">
    <reaction evidence="12">
        <text>2 Fe(III)-[cytochrome b5] + NADH = 2 Fe(II)-[cytochrome b5] + NAD(+) + H(+)</text>
        <dbReference type="Rhea" id="RHEA:46680"/>
        <dbReference type="Rhea" id="RHEA-COMP:10438"/>
        <dbReference type="Rhea" id="RHEA-COMP:10439"/>
        <dbReference type="ChEBI" id="CHEBI:15378"/>
        <dbReference type="ChEBI" id="CHEBI:29033"/>
        <dbReference type="ChEBI" id="CHEBI:29034"/>
        <dbReference type="ChEBI" id="CHEBI:57540"/>
        <dbReference type="ChEBI" id="CHEBI:57945"/>
        <dbReference type="EC" id="1.6.2.2"/>
    </reaction>
</comment>
<comment type="catalytic activity">
    <reaction evidence="10">
        <text>2 Fe(3+)-[Dph3] + NADH = 2 Fe(2+)-[Dph3] + NAD(+) + H(+)</text>
        <dbReference type="Rhea" id="RHEA:71231"/>
        <dbReference type="Rhea" id="RHEA-COMP:18002"/>
        <dbReference type="Rhea" id="RHEA-COMP:18003"/>
        <dbReference type="ChEBI" id="CHEBI:15378"/>
        <dbReference type="ChEBI" id="CHEBI:29033"/>
        <dbReference type="ChEBI" id="CHEBI:29034"/>
        <dbReference type="ChEBI" id="CHEBI:57540"/>
        <dbReference type="ChEBI" id="CHEBI:57945"/>
        <dbReference type="ChEBI" id="CHEBI:83228"/>
    </reaction>
    <physiologicalReaction direction="left-to-right" evidence="10">
        <dbReference type="Rhea" id="RHEA:71232"/>
    </physiologicalReaction>
</comment>
<proteinExistence type="inferred from homology"/>
<keyword evidence="7 11" id="KW-0274">FAD</keyword>
<evidence type="ECO:0000256" key="6">
    <source>
        <dbReference type="ARBA" id="ARBA00022787"/>
    </source>
</evidence>
<dbReference type="InterPro" id="IPR017938">
    <property type="entry name" value="Riboflavin_synthase-like_b-brl"/>
</dbReference>
<comment type="cofactor">
    <cofactor evidence="1 11 12">
        <name>FAD</name>
        <dbReference type="ChEBI" id="CHEBI:57692"/>
    </cofactor>
</comment>
<reference evidence="15 16" key="1">
    <citation type="submission" date="2006-10" db="EMBL/GenBank/DDBJ databases">
        <title>The Genome Sequence of Batrachochytrium dendrobatidis JEL423.</title>
        <authorList>
            <consortium name="The Broad Institute Genome Sequencing Platform"/>
            <person name="Birren B."/>
            <person name="Lander E."/>
            <person name="Galagan J."/>
            <person name="Cuomo C."/>
            <person name="Devon K."/>
            <person name="Jaffe D."/>
            <person name="Butler J."/>
            <person name="Alvarez P."/>
            <person name="Gnerre S."/>
            <person name="Grabherr M."/>
            <person name="Kleber M."/>
            <person name="Mauceli E."/>
            <person name="Brockman W."/>
            <person name="Young S."/>
            <person name="LaButti K."/>
            <person name="Sykes S."/>
            <person name="DeCaprio D."/>
            <person name="Crawford M."/>
            <person name="Koehrsen M."/>
            <person name="Engels R."/>
            <person name="Montgomery P."/>
            <person name="Pearson M."/>
            <person name="Howarth C."/>
            <person name="Larson L."/>
            <person name="White J."/>
            <person name="O'Leary S."/>
            <person name="Kodira C."/>
            <person name="Zeng Q."/>
            <person name="Yandava C."/>
            <person name="Alvarado L."/>
            <person name="Longcore J."/>
            <person name="James T."/>
        </authorList>
    </citation>
    <scope>NUCLEOTIDE SEQUENCE [LARGE SCALE GENOMIC DNA]</scope>
    <source>
        <strain evidence="15 16">JEL423</strain>
    </source>
</reference>